<dbReference type="AlphaFoldDB" id="A0A919NR90"/>
<evidence type="ECO:0000313" key="6">
    <source>
        <dbReference type="EMBL" id="GIF23605.1"/>
    </source>
</evidence>
<evidence type="ECO:0000313" key="7">
    <source>
        <dbReference type="Proteomes" id="UP000623608"/>
    </source>
</evidence>
<feature type="domain" description="Periplasmic binding protein" evidence="5">
    <location>
        <begin position="33"/>
        <end position="289"/>
    </location>
</feature>
<organism evidence="6 7">
    <name type="scientific">Paractinoplanes tereljensis</name>
    <dbReference type="NCBI Taxonomy" id="571912"/>
    <lineage>
        <taxon>Bacteria</taxon>
        <taxon>Bacillati</taxon>
        <taxon>Actinomycetota</taxon>
        <taxon>Actinomycetes</taxon>
        <taxon>Micromonosporales</taxon>
        <taxon>Micromonosporaceae</taxon>
        <taxon>Paractinoplanes</taxon>
    </lineage>
</organism>
<dbReference type="GO" id="GO:0030313">
    <property type="term" value="C:cell envelope"/>
    <property type="evidence" value="ECO:0007669"/>
    <property type="project" value="UniProtKB-SubCell"/>
</dbReference>
<dbReference type="Proteomes" id="UP000623608">
    <property type="component" value="Unassembled WGS sequence"/>
</dbReference>
<evidence type="ECO:0000256" key="1">
    <source>
        <dbReference type="ARBA" id="ARBA00004196"/>
    </source>
</evidence>
<dbReference type="Gene3D" id="3.40.50.2300">
    <property type="match status" value="2"/>
</dbReference>
<proteinExistence type="inferred from homology"/>
<evidence type="ECO:0000259" key="5">
    <source>
        <dbReference type="Pfam" id="PF13407"/>
    </source>
</evidence>
<comment type="caution">
    <text evidence="6">The sequence shown here is derived from an EMBL/GenBank/DDBJ whole genome shotgun (WGS) entry which is preliminary data.</text>
</comment>
<accession>A0A919NR90</accession>
<dbReference type="GO" id="GO:0030246">
    <property type="term" value="F:carbohydrate binding"/>
    <property type="evidence" value="ECO:0007669"/>
    <property type="project" value="UniProtKB-ARBA"/>
</dbReference>
<evidence type="ECO:0000256" key="3">
    <source>
        <dbReference type="ARBA" id="ARBA00022729"/>
    </source>
</evidence>
<reference evidence="6" key="1">
    <citation type="submission" date="2021-01" db="EMBL/GenBank/DDBJ databases">
        <title>Whole genome shotgun sequence of Actinoplanes tereljensis NBRC 105297.</title>
        <authorList>
            <person name="Komaki H."/>
            <person name="Tamura T."/>
        </authorList>
    </citation>
    <scope>NUCLEOTIDE SEQUENCE</scope>
    <source>
        <strain evidence="6">NBRC 105297</strain>
    </source>
</reference>
<dbReference type="InterPro" id="IPR028082">
    <property type="entry name" value="Peripla_BP_I"/>
</dbReference>
<comment type="similarity">
    <text evidence="2">Belongs to the bacterial solute-binding protein 2 family.</text>
</comment>
<evidence type="ECO:0000256" key="4">
    <source>
        <dbReference type="SAM" id="SignalP"/>
    </source>
</evidence>
<comment type="subcellular location">
    <subcellularLocation>
        <location evidence="1">Cell envelope</location>
    </subcellularLocation>
</comment>
<dbReference type="EMBL" id="BOMY01000041">
    <property type="protein sequence ID" value="GIF23605.1"/>
    <property type="molecule type" value="Genomic_DNA"/>
</dbReference>
<evidence type="ECO:0000256" key="2">
    <source>
        <dbReference type="ARBA" id="ARBA00007639"/>
    </source>
</evidence>
<dbReference type="RefSeq" id="WP_203811490.1">
    <property type="nucleotide sequence ID" value="NZ_BOMY01000041.1"/>
</dbReference>
<dbReference type="InterPro" id="IPR025997">
    <property type="entry name" value="SBP_2_dom"/>
</dbReference>
<name>A0A919NR90_9ACTN</name>
<feature type="chain" id="PRO_5039027794" description="Periplasmic binding protein domain-containing protein" evidence="4">
    <location>
        <begin position="23"/>
        <end position="347"/>
    </location>
</feature>
<sequence>MKFRIICAITVLLLAISQGGCAKSAAGSDAPHVAFVVANTQLSFSIQMGAGFTAGVARVGGVTSEVVGPDIVDGQGELKMFQDLRARVKDGISVFTLSPEIFTQPMAEAVGDDIPLIVVDNPPLAASNVKLYVGNDNYQLGKMLAGEAIAKLPANAKGKIILGTSAPGVKVLDRRAKGIRDELTAKLPGVTVVGPFDTKQETSANLAAWQTLTTVNKDAIAFLGTGDADGWNLAAIKRKAKATWVAGAFDLDPKSLAAVKAGELALVSPEHFVKGEVAGRLQAQHAKDGKDLPKGWYYIPGLAVNQANIDAVLTRQASTDATATAVAATVDKIFSDGSYLRQMSDVS</sequence>
<feature type="signal peptide" evidence="4">
    <location>
        <begin position="1"/>
        <end position="22"/>
    </location>
</feature>
<gene>
    <name evidence="6" type="ORF">Ate02nite_63350</name>
</gene>
<protein>
    <recommendedName>
        <fullName evidence="5">Periplasmic binding protein domain-containing protein</fullName>
    </recommendedName>
</protein>
<keyword evidence="3 4" id="KW-0732">Signal</keyword>
<dbReference type="PANTHER" id="PTHR46847:SF1">
    <property type="entry name" value="D-ALLOSE-BINDING PERIPLASMIC PROTEIN-RELATED"/>
    <property type="match status" value="1"/>
</dbReference>
<dbReference type="SUPFAM" id="SSF53822">
    <property type="entry name" value="Periplasmic binding protein-like I"/>
    <property type="match status" value="1"/>
</dbReference>
<dbReference type="PANTHER" id="PTHR46847">
    <property type="entry name" value="D-ALLOSE-BINDING PERIPLASMIC PROTEIN-RELATED"/>
    <property type="match status" value="1"/>
</dbReference>
<dbReference type="Pfam" id="PF13407">
    <property type="entry name" value="Peripla_BP_4"/>
    <property type="match status" value="1"/>
</dbReference>
<keyword evidence="7" id="KW-1185">Reference proteome</keyword>